<accession>A0A2R4CHX4</accession>
<dbReference type="InterPro" id="IPR036439">
    <property type="entry name" value="Dockerin_dom_sf"/>
</dbReference>
<protein>
    <recommendedName>
        <fullName evidence="1">Dockerin domain-containing protein</fullName>
    </recommendedName>
</protein>
<dbReference type="GO" id="GO:0000272">
    <property type="term" value="P:polysaccharide catabolic process"/>
    <property type="evidence" value="ECO:0007669"/>
    <property type="project" value="InterPro"/>
</dbReference>
<dbReference type="PROSITE" id="PS00018">
    <property type="entry name" value="EF_HAND_1"/>
    <property type="match status" value="1"/>
</dbReference>
<organism evidence="2 3">
    <name type="scientific">Pseudoduganella armeniaca</name>
    <dbReference type="NCBI Taxonomy" id="2072590"/>
    <lineage>
        <taxon>Bacteria</taxon>
        <taxon>Pseudomonadati</taxon>
        <taxon>Pseudomonadota</taxon>
        <taxon>Betaproteobacteria</taxon>
        <taxon>Burkholderiales</taxon>
        <taxon>Oxalobacteraceae</taxon>
        <taxon>Telluria group</taxon>
        <taxon>Pseudoduganella</taxon>
    </lineage>
</organism>
<dbReference type="Gene3D" id="1.10.1330.10">
    <property type="entry name" value="Dockerin domain"/>
    <property type="match status" value="1"/>
</dbReference>
<dbReference type="InterPro" id="IPR013783">
    <property type="entry name" value="Ig-like_fold"/>
</dbReference>
<name>A0A2R4CHX4_9BURK</name>
<dbReference type="Pfam" id="PF00404">
    <property type="entry name" value="Dockerin_1"/>
    <property type="match status" value="1"/>
</dbReference>
<sequence>MERRDGAVVGEQTIALPHPDGGYQRFIIVESPVMEPGLAAKHPGIKTYKGKGVDDPSATLRMDITPLGLHASVRSPAGGWYVDPYYHLDDSLYASYHRRDLPNQHGPLLEKPLAEAQLTLTRGFYHAGDALEVRGAGFAPGASVNLTVRAEGDSAPLRSVTATADQDGSVKATLTADPNGNPGAYEVTASDGRNASTVAYHVVREDAAVEASTGSQLRTYRLALVSDPSYASYFGAANVTAAKVTLINRVSQVYEDETSIRLVLIDATDKLNLNTAAEMTGADGPCGPAACYTPSQASGCSSSLLGRNRIVTGLLAGASNFDVGHIGLGLNGGGIASLGVVGGSAKAQGCTGVPTPVGDLFAVDYVAHELGHQFAGNHTFNGVNSSCSGGNRNPETSVEPGSGSSIMAYAGICSTDNLQPHSDPYWSQRSFDEIVTYVSGAESVLNEMQMVVLRQFASDGQQFQVRWNGKLSTPIVRGRNYTVGALKEAIQSIDGWPAGASIAISGVSDTGFTATFGGTLAGTNVAQLEIVNCTGGCSAIVGEITAGGPTARGGKVSATGNQAPVVTVPAAYTIPLRTPFALTGSAVDADGDPLTYLWEQNDRGGNGGTGLLNNTKTNGPLFRQFGVRAVVTSSGTIQYNSPGENHTTADPTRVFPDIAQILANNTNAETGACPTPPSNPTAADIDCFSEFLPTADYVGLPGVNPRALNFRLTVRDGQGGVGSASTRLTLAPEAGPFRVTSHNAAATVDAGSTQTVTWSVANTNAAPVNTQNVRITLSLDGGKTYPHVLAESTPNTGSKAVTLPAVASKTARIKVAAVGNVFFDVSNANFTIRLVGDVNGDGSADCSDLAIVRGALGKRTGQAGYDARADVNGDGVIDIRDLTSVSRLVAKGTACG</sequence>
<evidence type="ECO:0000259" key="1">
    <source>
        <dbReference type="PROSITE" id="PS51766"/>
    </source>
</evidence>
<proteinExistence type="predicted"/>
<dbReference type="SUPFAM" id="SSF55486">
    <property type="entry name" value="Metalloproteases ('zincins'), catalytic domain"/>
    <property type="match status" value="1"/>
</dbReference>
<dbReference type="Proteomes" id="UP000240505">
    <property type="component" value="Chromosome"/>
</dbReference>
<dbReference type="PROSITE" id="PS51766">
    <property type="entry name" value="DOCKERIN"/>
    <property type="match status" value="1"/>
</dbReference>
<dbReference type="InterPro" id="IPR024079">
    <property type="entry name" value="MetalloPept_cat_dom_sf"/>
</dbReference>
<gene>
    <name evidence="2" type="ORF">C9I28_10430</name>
</gene>
<dbReference type="InterPro" id="IPR002105">
    <property type="entry name" value="Dockerin_1_rpt"/>
</dbReference>
<dbReference type="Gene3D" id="3.40.390.10">
    <property type="entry name" value="Collagenase (Catalytic Domain)"/>
    <property type="match status" value="1"/>
</dbReference>
<reference evidence="2 3" key="1">
    <citation type="submission" date="2018-03" db="EMBL/GenBank/DDBJ databases">
        <title>Massilia armeniaca sp. nov., isolated from desert soil.</title>
        <authorList>
            <person name="Huang H."/>
            <person name="Ren M."/>
        </authorList>
    </citation>
    <scope>NUCLEOTIDE SEQUENCE [LARGE SCALE GENOMIC DNA]</scope>
    <source>
        <strain evidence="2 3">ZMN-3</strain>
    </source>
</reference>
<dbReference type="InterPro" id="IPR016134">
    <property type="entry name" value="Dockerin_dom"/>
</dbReference>
<dbReference type="Gene3D" id="2.60.40.10">
    <property type="entry name" value="Immunoglobulins"/>
    <property type="match status" value="1"/>
</dbReference>
<dbReference type="EMBL" id="CP028324">
    <property type="protein sequence ID" value="AVR99132.1"/>
    <property type="molecule type" value="Genomic_DNA"/>
</dbReference>
<dbReference type="InterPro" id="IPR018247">
    <property type="entry name" value="EF_Hand_1_Ca_BS"/>
</dbReference>
<evidence type="ECO:0000313" key="3">
    <source>
        <dbReference type="Proteomes" id="UP000240505"/>
    </source>
</evidence>
<dbReference type="GO" id="GO:0008237">
    <property type="term" value="F:metallopeptidase activity"/>
    <property type="evidence" value="ECO:0007669"/>
    <property type="project" value="InterPro"/>
</dbReference>
<dbReference type="CDD" id="cd14254">
    <property type="entry name" value="Dockerin_II"/>
    <property type="match status" value="1"/>
</dbReference>
<dbReference type="OrthoDB" id="5242130at2"/>
<feature type="domain" description="Dockerin" evidence="1">
    <location>
        <begin position="831"/>
        <end position="896"/>
    </location>
</feature>
<dbReference type="SUPFAM" id="SSF63446">
    <property type="entry name" value="Type I dockerin domain"/>
    <property type="match status" value="1"/>
</dbReference>
<keyword evidence="3" id="KW-1185">Reference proteome</keyword>
<dbReference type="GO" id="GO:0004553">
    <property type="term" value="F:hydrolase activity, hydrolyzing O-glycosyl compounds"/>
    <property type="evidence" value="ECO:0007669"/>
    <property type="project" value="InterPro"/>
</dbReference>
<dbReference type="AlphaFoldDB" id="A0A2R4CHX4"/>
<dbReference type="Pfam" id="PF13574">
    <property type="entry name" value="Reprolysin_2"/>
    <property type="match status" value="1"/>
</dbReference>
<evidence type="ECO:0000313" key="2">
    <source>
        <dbReference type="EMBL" id="AVR99132.1"/>
    </source>
</evidence>
<dbReference type="KEGG" id="masz:C9I28_10430"/>